<keyword evidence="2" id="KW-0880">Kelch repeat</keyword>
<dbReference type="InterPro" id="IPR011705">
    <property type="entry name" value="BACK"/>
</dbReference>
<dbReference type="UniPathway" id="UPA00143"/>
<keyword evidence="7" id="KW-1185">Reference proteome</keyword>
<comment type="function">
    <text evidence="4">Probable substrate-specific adapter of an E3 ubiquitin-protein ligase complex which mediates the ubiquitination and subsequent proteasomal degradation of target proteins. May have a role in synapse differentiation and growth.</text>
</comment>
<dbReference type="PhylomeDB" id="B4JXP1"/>
<dbReference type="SUPFAM" id="SSF117281">
    <property type="entry name" value="Kelch motif"/>
    <property type="match status" value="1"/>
</dbReference>
<evidence type="ECO:0000259" key="5">
    <source>
        <dbReference type="PROSITE" id="PS50097"/>
    </source>
</evidence>
<feature type="domain" description="BTB" evidence="5">
    <location>
        <begin position="30"/>
        <end position="98"/>
    </location>
</feature>
<dbReference type="PIRSF" id="PIRSF037037">
    <property type="entry name" value="Kelch-like_protein_gigaxonin"/>
    <property type="match status" value="1"/>
</dbReference>
<dbReference type="eggNOG" id="KOG1072">
    <property type="taxonomic scope" value="Eukaryota"/>
</dbReference>
<dbReference type="SUPFAM" id="SSF54695">
    <property type="entry name" value="POZ domain"/>
    <property type="match status" value="1"/>
</dbReference>
<dbReference type="Gene3D" id="2.120.10.80">
    <property type="entry name" value="Kelch-type beta propeller"/>
    <property type="match status" value="1"/>
</dbReference>
<protein>
    <recommendedName>
        <fullName evidence="1">Kelch-like protein diablo</fullName>
    </recommendedName>
</protein>
<organism evidence="7">
    <name type="scientific">Drosophila grimshawi</name>
    <name type="common">Hawaiian fruit fly</name>
    <name type="synonym">Idiomyia grimshawi</name>
    <dbReference type="NCBI Taxonomy" id="7222"/>
    <lineage>
        <taxon>Eukaryota</taxon>
        <taxon>Metazoa</taxon>
        <taxon>Ecdysozoa</taxon>
        <taxon>Arthropoda</taxon>
        <taxon>Hexapoda</taxon>
        <taxon>Insecta</taxon>
        <taxon>Pterygota</taxon>
        <taxon>Neoptera</taxon>
        <taxon>Endopterygota</taxon>
        <taxon>Diptera</taxon>
        <taxon>Brachycera</taxon>
        <taxon>Muscomorpha</taxon>
        <taxon>Ephydroidea</taxon>
        <taxon>Drosophilidae</taxon>
        <taxon>Drosophila</taxon>
        <taxon>Hawaiian Drosophila</taxon>
    </lineage>
</organism>
<gene>
    <name evidence="6" type="primary">Dgri\GH17776</name>
    <name evidence="6" type="ORF">Dgri_GH17776</name>
</gene>
<dbReference type="EMBL" id="CH916376">
    <property type="protein sequence ID" value="EDV95140.1"/>
    <property type="molecule type" value="Genomic_DNA"/>
</dbReference>
<dbReference type="Proteomes" id="UP000001070">
    <property type="component" value="Unassembled WGS sequence"/>
</dbReference>
<dbReference type="Gene3D" id="1.25.40.420">
    <property type="match status" value="1"/>
</dbReference>
<dbReference type="CDD" id="cd14733">
    <property type="entry name" value="BACK"/>
    <property type="match status" value="1"/>
</dbReference>
<evidence type="ECO:0000313" key="6">
    <source>
        <dbReference type="EMBL" id="EDV95140.1"/>
    </source>
</evidence>
<keyword evidence="3" id="KW-0677">Repeat</keyword>
<dbReference type="OrthoDB" id="45365at2759"/>
<reference evidence="6 7" key="1">
    <citation type="journal article" date="2007" name="Nature">
        <title>Evolution of genes and genomes on the Drosophila phylogeny.</title>
        <authorList>
            <consortium name="Drosophila 12 Genomes Consortium"/>
            <person name="Clark A.G."/>
            <person name="Eisen M.B."/>
            <person name="Smith D.R."/>
            <person name="Bergman C.M."/>
            <person name="Oliver B."/>
            <person name="Markow T.A."/>
            <person name="Kaufman T.C."/>
            <person name="Kellis M."/>
            <person name="Gelbart W."/>
            <person name="Iyer V.N."/>
            <person name="Pollard D.A."/>
            <person name="Sackton T.B."/>
            <person name="Larracuente A.M."/>
            <person name="Singh N.D."/>
            <person name="Abad J.P."/>
            <person name="Abt D.N."/>
            <person name="Adryan B."/>
            <person name="Aguade M."/>
            <person name="Akashi H."/>
            <person name="Anderson W.W."/>
            <person name="Aquadro C.F."/>
            <person name="Ardell D.H."/>
            <person name="Arguello R."/>
            <person name="Artieri C.G."/>
            <person name="Barbash D.A."/>
            <person name="Barker D."/>
            <person name="Barsanti P."/>
            <person name="Batterham P."/>
            <person name="Batzoglou S."/>
            <person name="Begun D."/>
            <person name="Bhutkar A."/>
            <person name="Blanco E."/>
            <person name="Bosak S.A."/>
            <person name="Bradley R.K."/>
            <person name="Brand A.D."/>
            <person name="Brent M.R."/>
            <person name="Brooks A.N."/>
            <person name="Brown R.H."/>
            <person name="Butlin R.K."/>
            <person name="Caggese C."/>
            <person name="Calvi B.R."/>
            <person name="Bernardo de Carvalho A."/>
            <person name="Caspi A."/>
            <person name="Castrezana S."/>
            <person name="Celniker S.E."/>
            <person name="Chang J.L."/>
            <person name="Chapple C."/>
            <person name="Chatterji S."/>
            <person name="Chinwalla A."/>
            <person name="Civetta A."/>
            <person name="Clifton S.W."/>
            <person name="Comeron J.M."/>
            <person name="Costello J.C."/>
            <person name="Coyne J.A."/>
            <person name="Daub J."/>
            <person name="David R.G."/>
            <person name="Delcher A.L."/>
            <person name="Delehaunty K."/>
            <person name="Do C.B."/>
            <person name="Ebling H."/>
            <person name="Edwards K."/>
            <person name="Eickbush T."/>
            <person name="Evans J.D."/>
            <person name="Filipski A."/>
            <person name="Findeiss S."/>
            <person name="Freyhult E."/>
            <person name="Fulton L."/>
            <person name="Fulton R."/>
            <person name="Garcia A.C."/>
            <person name="Gardiner A."/>
            <person name="Garfield D.A."/>
            <person name="Garvin B.E."/>
            <person name="Gibson G."/>
            <person name="Gilbert D."/>
            <person name="Gnerre S."/>
            <person name="Godfrey J."/>
            <person name="Good R."/>
            <person name="Gotea V."/>
            <person name="Gravely B."/>
            <person name="Greenberg A.J."/>
            <person name="Griffiths-Jones S."/>
            <person name="Gross S."/>
            <person name="Guigo R."/>
            <person name="Gustafson E.A."/>
            <person name="Haerty W."/>
            <person name="Hahn M.W."/>
            <person name="Halligan D.L."/>
            <person name="Halpern A.L."/>
            <person name="Halter G.M."/>
            <person name="Han M.V."/>
            <person name="Heger A."/>
            <person name="Hillier L."/>
            <person name="Hinrichs A.S."/>
            <person name="Holmes I."/>
            <person name="Hoskins R.A."/>
            <person name="Hubisz M.J."/>
            <person name="Hultmark D."/>
            <person name="Huntley M.A."/>
            <person name="Jaffe D.B."/>
            <person name="Jagadeeshan S."/>
            <person name="Jeck W.R."/>
            <person name="Johnson J."/>
            <person name="Jones C.D."/>
            <person name="Jordan W.C."/>
            <person name="Karpen G.H."/>
            <person name="Kataoka E."/>
            <person name="Keightley P.D."/>
            <person name="Kheradpour P."/>
            <person name="Kirkness E.F."/>
            <person name="Koerich L.B."/>
            <person name="Kristiansen K."/>
            <person name="Kudrna D."/>
            <person name="Kulathinal R.J."/>
            <person name="Kumar S."/>
            <person name="Kwok R."/>
            <person name="Lander E."/>
            <person name="Langley C.H."/>
            <person name="Lapoint R."/>
            <person name="Lazzaro B.P."/>
            <person name="Lee S.J."/>
            <person name="Levesque L."/>
            <person name="Li R."/>
            <person name="Lin C.F."/>
            <person name="Lin M.F."/>
            <person name="Lindblad-Toh K."/>
            <person name="Llopart A."/>
            <person name="Long M."/>
            <person name="Low L."/>
            <person name="Lozovsky E."/>
            <person name="Lu J."/>
            <person name="Luo M."/>
            <person name="Machado C.A."/>
            <person name="Makalowski W."/>
            <person name="Marzo M."/>
            <person name="Matsuda M."/>
            <person name="Matzkin L."/>
            <person name="McAllister B."/>
            <person name="McBride C.S."/>
            <person name="McKernan B."/>
            <person name="McKernan K."/>
            <person name="Mendez-Lago M."/>
            <person name="Minx P."/>
            <person name="Mollenhauer M.U."/>
            <person name="Montooth K."/>
            <person name="Mount S.M."/>
            <person name="Mu X."/>
            <person name="Myers E."/>
            <person name="Negre B."/>
            <person name="Newfeld S."/>
            <person name="Nielsen R."/>
            <person name="Noor M.A."/>
            <person name="O'Grady P."/>
            <person name="Pachter L."/>
            <person name="Papaceit M."/>
            <person name="Parisi M.J."/>
            <person name="Parisi M."/>
            <person name="Parts L."/>
            <person name="Pedersen J.S."/>
            <person name="Pesole G."/>
            <person name="Phillippy A.M."/>
            <person name="Ponting C.P."/>
            <person name="Pop M."/>
            <person name="Porcelli D."/>
            <person name="Powell J.R."/>
            <person name="Prohaska S."/>
            <person name="Pruitt K."/>
            <person name="Puig M."/>
            <person name="Quesneville H."/>
            <person name="Ram K.R."/>
            <person name="Rand D."/>
            <person name="Rasmussen M.D."/>
            <person name="Reed L.K."/>
            <person name="Reenan R."/>
            <person name="Reily A."/>
            <person name="Remington K.A."/>
            <person name="Rieger T.T."/>
            <person name="Ritchie M.G."/>
            <person name="Robin C."/>
            <person name="Rogers Y.H."/>
            <person name="Rohde C."/>
            <person name="Rozas J."/>
            <person name="Rubenfield M.J."/>
            <person name="Ruiz A."/>
            <person name="Russo S."/>
            <person name="Salzberg S.L."/>
            <person name="Sanchez-Gracia A."/>
            <person name="Saranga D.J."/>
            <person name="Sato H."/>
            <person name="Schaeffer S.W."/>
            <person name="Schatz M.C."/>
            <person name="Schlenke T."/>
            <person name="Schwartz R."/>
            <person name="Segarra C."/>
            <person name="Singh R.S."/>
            <person name="Sirot L."/>
            <person name="Sirota M."/>
            <person name="Sisneros N.B."/>
            <person name="Smith C.D."/>
            <person name="Smith T.F."/>
            <person name="Spieth J."/>
            <person name="Stage D.E."/>
            <person name="Stark A."/>
            <person name="Stephan W."/>
            <person name="Strausberg R.L."/>
            <person name="Strempel S."/>
            <person name="Sturgill D."/>
            <person name="Sutton G."/>
            <person name="Sutton G.G."/>
            <person name="Tao W."/>
            <person name="Teichmann S."/>
            <person name="Tobari Y.N."/>
            <person name="Tomimura Y."/>
            <person name="Tsolas J.M."/>
            <person name="Valente V.L."/>
            <person name="Venter E."/>
            <person name="Venter J.C."/>
            <person name="Vicario S."/>
            <person name="Vieira F.G."/>
            <person name="Vilella A.J."/>
            <person name="Villasante A."/>
            <person name="Walenz B."/>
            <person name="Wang J."/>
            <person name="Wasserman M."/>
            <person name="Watts T."/>
            <person name="Wilson D."/>
            <person name="Wilson R.K."/>
            <person name="Wing R.A."/>
            <person name="Wolfner M.F."/>
            <person name="Wong A."/>
            <person name="Wong G.K."/>
            <person name="Wu C.I."/>
            <person name="Wu G."/>
            <person name="Yamamoto D."/>
            <person name="Yang H.P."/>
            <person name="Yang S.P."/>
            <person name="Yorke J.A."/>
            <person name="Yoshida K."/>
            <person name="Zdobnov E."/>
            <person name="Zhang P."/>
            <person name="Zhang Y."/>
            <person name="Zimin A.V."/>
            <person name="Baldwin J."/>
            <person name="Abdouelleil A."/>
            <person name="Abdulkadir J."/>
            <person name="Abebe A."/>
            <person name="Abera B."/>
            <person name="Abreu J."/>
            <person name="Acer S.C."/>
            <person name="Aftuck L."/>
            <person name="Alexander A."/>
            <person name="An P."/>
            <person name="Anderson E."/>
            <person name="Anderson S."/>
            <person name="Arachi H."/>
            <person name="Azer M."/>
            <person name="Bachantsang P."/>
            <person name="Barry A."/>
            <person name="Bayul T."/>
            <person name="Berlin A."/>
            <person name="Bessette D."/>
            <person name="Bloom T."/>
            <person name="Blye J."/>
            <person name="Boguslavskiy L."/>
            <person name="Bonnet C."/>
            <person name="Boukhgalter B."/>
            <person name="Bourzgui I."/>
            <person name="Brown A."/>
            <person name="Cahill P."/>
            <person name="Channer S."/>
            <person name="Cheshatsang Y."/>
            <person name="Chuda L."/>
            <person name="Citroen M."/>
            <person name="Collymore A."/>
            <person name="Cooke P."/>
            <person name="Costello M."/>
            <person name="D'Aco K."/>
            <person name="Daza R."/>
            <person name="De Haan G."/>
            <person name="DeGray S."/>
            <person name="DeMaso C."/>
            <person name="Dhargay N."/>
            <person name="Dooley K."/>
            <person name="Dooley E."/>
            <person name="Doricent M."/>
            <person name="Dorje P."/>
            <person name="Dorjee K."/>
            <person name="Dupes A."/>
            <person name="Elong R."/>
            <person name="Falk J."/>
            <person name="Farina A."/>
            <person name="Faro S."/>
            <person name="Ferguson D."/>
            <person name="Fisher S."/>
            <person name="Foley C.D."/>
            <person name="Franke A."/>
            <person name="Friedrich D."/>
            <person name="Gadbois L."/>
            <person name="Gearin G."/>
            <person name="Gearin C.R."/>
            <person name="Giannoukos G."/>
            <person name="Goode T."/>
            <person name="Graham J."/>
            <person name="Grandbois E."/>
            <person name="Grewal S."/>
            <person name="Gyaltsen K."/>
            <person name="Hafez N."/>
            <person name="Hagos B."/>
            <person name="Hall J."/>
            <person name="Henson C."/>
            <person name="Hollinger A."/>
            <person name="Honan T."/>
            <person name="Huard M.D."/>
            <person name="Hughes L."/>
            <person name="Hurhula B."/>
            <person name="Husby M.E."/>
            <person name="Kamat A."/>
            <person name="Kanga B."/>
            <person name="Kashin S."/>
            <person name="Khazanovich D."/>
            <person name="Kisner P."/>
            <person name="Lance K."/>
            <person name="Lara M."/>
            <person name="Lee W."/>
            <person name="Lennon N."/>
            <person name="Letendre F."/>
            <person name="LeVine R."/>
            <person name="Lipovsky A."/>
            <person name="Liu X."/>
            <person name="Liu J."/>
            <person name="Liu S."/>
            <person name="Lokyitsang T."/>
            <person name="Lokyitsang Y."/>
            <person name="Lubonja R."/>
            <person name="Lui A."/>
            <person name="MacDonald P."/>
            <person name="Magnisalis V."/>
            <person name="Maru K."/>
            <person name="Matthews C."/>
            <person name="McCusker W."/>
            <person name="McDonough S."/>
            <person name="Mehta T."/>
            <person name="Meldrim J."/>
            <person name="Meneus L."/>
            <person name="Mihai O."/>
            <person name="Mihalev A."/>
            <person name="Mihova T."/>
            <person name="Mittelman R."/>
            <person name="Mlenga V."/>
            <person name="Montmayeur A."/>
            <person name="Mulrain L."/>
            <person name="Navidi A."/>
            <person name="Naylor J."/>
            <person name="Negash T."/>
            <person name="Nguyen T."/>
            <person name="Nguyen N."/>
            <person name="Nicol R."/>
            <person name="Norbu C."/>
            <person name="Norbu N."/>
            <person name="Novod N."/>
            <person name="O'Neill B."/>
            <person name="Osman S."/>
            <person name="Markiewicz E."/>
            <person name="Oyono O.L."/>
            <person name="Patti C."/>
            <person name="Phunkhang P."/>
            <person name="Pierre F."/>
            <person name="Priest M."/>
            <person name="Raghuraman S."/>
            <person name="Rege F."/>
            <person name="Reyes R."/>
            <person name="Rise C."/>
            <person name="Rogov P."/>
            <person name="Ross K."/>
            <person name="Ryan E."/>
            <person name="Settipalli S."/>
            <person name="Shea T."/>
            <person name="Sherpa N."/>
            <person name="Shi L."/>
            <person name="Shih D."/>
            <person name="Sparrow T."/>
            <person name="Spaulding J."/>
            <person name="Stalker J."/>
            <person name="Stange-Thomann N."/>
            <person name="Stavropoulos S."/>
            <person name="Stone C."/>
            <person name="Strader C."/>
            <person name="Tesfaye S."/>
            <person name="Thomson T."/>
            <person name="Thoulutsang Y."/>
            <person name="Thoulutsang D."/>
            <person name="Topham K."/>
            <person name="Topping I."/>
            <person name="Tsamla T."/>
            <person name="Vassiliev H."/>
            <person name="Vo A."/>
            <person name="Wangchuk T."/>
            <person name="Wangdi T."/>
            <person name="Weiand M."/>
            <person name="Wilkinson J."/>
            <person name="Wilson A."/>
            <person name="Yadav S."/>
            <person name="Young G."/>
            <person name="Yu Q."/>
            <person name="Zembek L."/>
            <person name="Zhong D."/>
            <person name="Zimmer A."/>
            <person name="Zwirko Z."/>
            <person name="Jaffe D.B."/>
            <person name="Alvarez P."/>
            <person name="Brockman W."/>
            <person name="Butler J."/>
            <person name="Chin C."/>
            <person name="Gnerre S."/>
            <person name="Grabherr M."/>
            <person name="Kleber M."/>
            <person name="Mauceli E."/>
            <person name="MacCallum I."/>
        </authorList>
    </citation>
    <scope>NUCLEOTIDE SEQUENCE [LARGE SCALE GENOMIC DNA]</scope>
    <source>
        <strain evidence="7">Tucson 15287-2541.00</strain>
    </source>
</reference>
<sequence length="591" mass="66936">MSAAVAVPSGAGEKNLLRGLNKLRSQGKLTDVTLIVDEHRFKAHRVVLAASSDYFCAMFADCAMIESRKEEITLYGVTARAMSRIIIYIYTSLLELNIDNVEETLAAATHVQVKEVIERCTVFLEQKISMENCLAIASMAEIYGQLALAERAYRYICAHFKEFAASGDFKDVKLEQLHYILSSNYPIDVSELELVSLLCTYGNDQQLEDGSLRELLRLIKWQYVSCEDLKSLRHLNYSLVEECLAKLQKNTKGDGTSLVALEQGVQDQGPTNMRGMELSLLKIGGFEWKGLTNEIMCFSPTKMKWYELTSIPHIDQCNFGTAVLNNELFIVGGAYDVCLKEYIHPFGFRYCPLRDSWVTIARIQLDRCRFSLNAVGKKHLYAVGGIVEHDDNSEEALRRISNVERYDLANNSWTYMPSLQENRSQHAGVVVGDKLYISGGIHLANILSSMWCFDTKSERWLELAPMPTPCCDHVLVSIDNHIYACGGWHETLRESRVLVEHIYAYDIKTNTWSVETKIPAPKFYSGVTSMRRTIFFVGGLDSTESIDRASSETMAYDLDTGDWWHRKDSWDTPNDVWESTCAAIYVPSFDP</sequence>
<dbReference type="GO" id="GO:0003779">
    <property type="term" value="F:actin binding"/>
    <property type="evidence" value="ECO:0007669"/>
    <property type="project" value="UniProtKB-KW"/>
</dbReference>
<evidence type="ECO:0000256" key="4">
    <source>
        <dbReference type="ARBA" id="ARBA00043912"/>
    </source>
</evidence>
<dbReference type="InterPro" id="IPR017096">
    <property type="entry name" value="BTB-kelch_protein"/>
</dbReference>
<dbReference type="OMA" id="PTNMRGM"/>
<dbReference type="GO" id="GO:0016567">
    <property type="term" value="P:protein ubiquitination"/>
    <property type="evidence" value="ECO:0007669"/>
    <property type="project" value="UniProtKB-UniPathway"/>
</dbReference>
<evidence type="ECO:0000256" key="3">
    <source>
        <dbReference type="ARBA" id="ARBA00022737"/>
    </source>
</evidence>
<evidence type="ECO:0000313" key="7">
    <source>
        <dbReference type="Proteomes" id="UP000001070"/>
    </source>
</evidence>
<dbReference type="Pfam" id="PF24681">
    <property type="entry name" value="Kelch_KLHDC2_KLHL20_DRC7"/>
    <property type="match status" value="1"/>
</dbReference>
<dbReference type="AlphaFoldDB" id="B4JXP1"/>
<dbReference type="KEGG" id="dgr:6569211"/>
<dbReference type="InParanoid" id="B4JXP1"/>
<dbReference type="PANTHER" id="PTHR45632:SF3">
    <property type="entry name" value="KELCH-LIKE PROTEIN 32"/>
    <property type="match status" value="1"/>
</dbReference>
<dbReference type="SMART" id="SM00225">
    <property type="entry name" value="BTB"/>
    <property type="match status" value="1"/>
</dbReference>
<dbReference type="Pfam" id="PF00651">
    <property type="entry name" value="BTB"/>
    <property type="match status" value="1"/>
</dbReference>
<name>B4JXP1_DROGR</name>
<dbReference type="STRING" id="7222.B4JXP1"/>
<dbReference type="InterPro" id="IPR006652">
    <property type="entry name" value="Kelch_1"/>
</dbReference>
<dbReference type="InterPro" id="IPR000210">
    <property type="entry name" value="BTB/POZ_dom"/>
</dbReference>
<proteinExistence type="predicted"/>
<dbReference type="Gene3D" id="3.30.710.10">
    <property type="entry name" value="Potassium Channel Kv1.1, Chain A"/>
    <property type="match status" value="1"/>
</dbReference>
<evidence type="ECO:0000256" key="2">
    <source>
        <dbReference type="ARBA" id="ARBA00022441"/>
    </source>
</evidence>
<accession>B4JXP1</accession>
<dbReference type="SMR" id="B4JXP1"/>
<dbReference type="Pfam" id="PF07707">
    <property type="entry name" value="BACK"/>
    <property type="match status" value="1"/>
</dbReference>
<dbReference type="PROSITE" id="PS50097">
    <property type="entry name" value="BTB"/>
    <property type="match status" value="1"/>
</dbReference>
<dbReference type="SMART" id="SM00875">
    <property type="entry name" value="BACK"/>
    <property type="match status" value="1"/>
</dbReference>
<evidence type="ECO:0000256" key="1">
    <source>
        <dbReference type="ARBA" id="ARBA00013699"/>
    </source>
</evidence>
<dbReference type="SMART" id="SM00612">
    <property type="entry name" value="Kelch"/>
    <property type="match status" value="3"/>
</dbReference>
<dbReference type="InterPro" id="IPR011333">
    <property type="entry name" value="SKP1/BTB/POZ_sf"/>
</dbReference>
<dbReference type="FunCoup" id="B4JXP1">
    <property type="interactions" value="462"/>
</dbReference>
<dbReference type="PANTHER" id="PTHR45632">
    <property type="entry name" value="LD33804P"/>
    <property type="match status" value="1"/>
</dbReference>
<dbReference type="HOGENOM" id="CLU_004253_14_1_1"/>
<dbReference type="InterPro" id="IPR015915">
    <property type="entry name" value="Kelch-typ_b-propeller"/>
</dbReference>